<reference evidence="1 2" key="1">
    <citation type="journal article" date="2011" name="J. Bacteriol.">
        <title>Genome sequence of Salinisphaera shabanensis, a gammaproteobacterium from the harsh, variable environment of the brine-seawater interface of the Shaban Deep in the Red Sea.</title>
        <authorList>
            <person name="Antunes A."/>
            <person name="Alam I."/>
            <person name="Bajic V.B."/>
            <person name="Stingl U."/>
        </authorList>
    </citation>
    <scope>NUCLEOTIDE SEQUENCE [LARGE SCALE GENOMIC DNA]</scope>
    <source>
        <strain evidence="1 2">E1L3A</strain>
    </source>
</reference>
<organism evidence="1 2">
    <name type="scientific">Salinisphaera shabanensis E1L3A</name>
    <dbReference type="NCBI Taxonomy" id="1033802"/>
    <lineage>
        <taxon>Bacteria</taxon>
        <taxon>Pseudomonadati</taxon>
        <taxon>Pseudomonadota</taxon>
        <taxon>Gammaproteobacteria</taxon>
        <taxon>Salinisphaerales</taxon>
        <taxon>Salinisphaeraceae</taxon>
        <taxon>Salinisphaera</taxon>
    </lineage>
</organism>
<accession>U2FWL3</accession>
<keyword evidence="2" id="KW-1185">Reference proteome</keyword>
<dbReference type="STRING" id="1033802.SSPSH_000394"/>
<evidence type="ECO:0000313" key="2">
    <source>
        <dbReference type="Proteomes" id="UP000006242"/>
    </source>
</evidence>
<dbReference type="EMBL" id="AFNV02000003">
    <property type="protein sequence ID" value="ERJ20284.1"/>
    <property type="molecule type" value="Genomic_DNA"/>
</dbReference>
<sequence length="79" mass="9033">MGKSVEDLQREASQLETSDKYRLVRNLLADADGDHESDVDDAWLKTIKRRRQEIRDGKVKTRAAAEVMADAYARLQDGR</sequence>
<reference evidence="1 2" key="2">
    <citation type="journal article" date="2013" name="PLoS ONE">
        <title>INDIGO - INtegrated Data Warehouse of MIcrobial GenOmes with Examples from the Red Sea Extremophiles.</title>
        <authorList>
            <person name="Alam I."/>
            <person name="Antunes A."/>
            <person name="Kamau A.A."/>
            <person name="Ba Alawi W."/>
            <person name="Kalkatawi M."/>
            <person name="Stingl U."/>
            <person name="Bajic V.B."/>
        </authorList>
    </citation>
    <scope>NUCLEOTIDE SEQUENCE [LARGE SCALE GENOMIC DNA]</scope>
    <source>
        <strain evidence="1 2">E1L3A</strain>
    </source>
</reference>
<dbReference type="AlphaFoldDB" id="U2FWL3"/>
<comment type="caution">
    <text evidence="1">The sequence shown here is derived from an EMBL/GenBank/DDBJ whole genome shotgun (WGS) entry which is preliminary data.</text>
</comment>
<protein>
    <submittedName>
        <fullName evidence="1">Addiction module protein</fullName>
    </submittedName>
</protein>
<dbReference type="Proteomes" id="UP000006242">
    <property type="component" value="Unassembled WGS sequence"/>
</dbReference>
<gene>
    <name evidence="1" type="ORF">SSPSH_000394</name>
</gene>
<name>U2FWL3_9GAMM</name>
<dbReference type="Pfam" id="PF09720">
    <property type="entry name" value="Unstab_antitox"/>
    <property type="match status" value="1"/>
</dbReference>
<proteinExistence type="predicted"/>
<dbReference type="RefSeq" id="WP_006914445.1">
    <property type="nucleotide sequence ID" value="NZ_AFNV02000003.1"/>
</dbReference>
<dbReference type="OrthoDB" id="5797254at2"/>
<evidence type="ECO:0000313" key="1">
    <source>
        <dbReference type="EMBL" id="ERJ20284.1"/>
    </source>
</evidence>
<dbReference type="InterPro" id="IPR013406">
    <property type="entry name" value="CHP02574_addiction_mod"/>
</dbReference>